<dbReference type="AlphaFoldDB" id="A0A0C3AUH9"/>
<dbReference type="Pfam" id="PF01648">
    <property type="entry name" value="ACPS"/>
    <property type="match status" value="1"/>
</dbReference>
<evidence type="ECO:0000256" key="1">
    <source>
        <dbReference type="ARBA" id="ARBA00022679"/>
    </source>
</evidence>
<keyword evidence="4" id="KW-1185">Reference proteome</keyword>
<dbReference type="InterPro" id="IPR037143">
    <property type="entry name" value="4-PPantetheinyl_Trfase_dom_sf"/>
</dbReference>
<proteinExistence type="predicted"/>
<organism evidence="3 4">
    <name type="scientific">Scleroderma citrinum Foug A</name>
    <dbReference type="NCBI Taxonomy" id="1036808"/>
    <lineage>
        <taxon>Eukaryota</taxon>
        <taxon>Fungi</taxon>
        <taxon>Dikarya</taxon>
        <taxon>Basidiomycota</taxon>
        <taxon>Agaricomycotina</taxon>
        <taxon>Agaricomycetes</taxon>
        <taxon>Agaricomycetidae</taxon>
        <taxon>Boletales</taxon>
        <taxon>Sclerodermatineae</taxon>
        <taxon>Sclerodermataceae</taxon>
        <taxon>Scleroderma</taxon>
    </lineage>
</organism>
<dbReference type="GO" id="GO:0000287">
    <property type="term" value="F:magnesium ion binding"/>
    <property type="evidence" value="ECO:0007669"/>
    <property type="project" value="InterPro"/>
</dbReference>
<dbReference type="Gene3D" id="3.90.470.20">
    <property type="entry name" value="4'-phosphopantetheinyl transferase domain"/>
    <property type="match status" value="1"/>
</dbReference>
<accession>A0A0C3AUH9</accession>
<dbReference type="HOGENOM" id="CLU_089696_3_2_1"/>
<sequence length="136" mass="15211">MRTHRIGIDILHVSRIVAFVRRRGALNLASRILSPVELDSFRALASPFHEQNNCCMGAIHRWAVKEAAYKALYPLRPTWKDLTYRSFDKKARSKPELTCQTAVGTLLDVSVSHDGEYIVASVLAESVSSGERCHSS</sequence>
<dbReference type="InterPro" id="IPR008278">
    <property type="entry name" value="4-PPantetheinyl_Trfase_dom"/>
</dbReference>
<feature type="domain" description="4'-phosphopantetheinyl transferase" evidence="2">
    <location>
        <begin position="5"/>
        <end position="120"/>
    </location>
</feature>
<dbReference type="EMBL" id="KN822008">
    <property type="protein sequence ID" value="KIM68597.1"/>
    <property type="molecule type" value="Genomic_DNA"/>
</dbReference>
<dbReference type="GO" id="GO:0008897">
    <property type="term" value="F:holo-[acyl-carrier-protein] synthase activity"/>
    <property type="evidence" value="ECO:0007669"/>
    <property type="project" value="InterPro"/>
</dbReference>
<keyword evidence="1" id="KW-0808">Transferase</keyword>
<reference evidence="3 4" key="1">
    <citation type="submission" date="2014-04" db="EMBL/GenBank/DDBJ databases">
        <authorList>
            <consortium name="DOE Joint Genome Institute"/>
            <person name="Kuo A."/>
            <person name="Kohler A."/>
            <person name="Nagy L.G."/>
            <person name="Floudas D."/>
            <person name="Copeland A."/>
            <person name="Barry K.W."/>
            <person name="Cichocki N."/>
            <person name="Veneault-Fourrey C."/>
            <person name="LaButti K."/>
            <person name="Lindquist E.A."/>
            <person name="Lipzen A."/>
            <person name="Lundell T."/>
            <person name="Morin E."/>
            <person name="Murat C."/>
            <person name="Sun H."/>
            <person name="Tunlid A."/>
            <person name="Henrissat B."/>
            <person name="Grigoriev I.V."/>
            <person name="Hibbett D.S."/>
            <person name="Martin F."/>
            <person name="Nordberg H.P."/>
            <person name="Cantor M.N."/>
            <person name="Hua S.X."/>
        </authorList>
    </citation>
    <scope>NUCLEOTIDE SEQUENCE [LARGE SCALE GENOMIC DNA]</scope>
    <source>
        <strain evidence="3 4">Foug A</strain>
    </source>
</reference>
<protein>
    <recommendedName>
        <fullName evidence="2">4'-phosphopantetheinyl transferase domain-containing protein</fullName>
    </recommendedName>
</protein>
<reference evidence="4" key="2">
    <citation type="submission" date="2015-01" db="EMBL/GenBank/DDBJ databases">
        <title>Evolutionary Origins and Diversification of the Mycorrhizal Mutualists.</title>
        <authorList>
            <consortium name="DOE Joint Genome Institute"/>
            <consortium name="Mycorrhizal Genomics Consortium"/>
            <person name="Kohler A."/>
            <person name="Kuo A."/>
            <person name="Nagy L.G."/>
            <person name="Floudas D."/>
            <person name="Copeland A."/>
            <person name="Barry K.W."/>
            <person name="Cichocki N."/>
            <person name="Veneault-Fourrey C."/>
            <person name="LaButti K."/>
            <person name="Lindquist E.A."/>
            <person name="Lipzen A."/>
            <person name="Lundell T."/>
            <person name="Morin E."/>
            <person name="Murat C."/>
            <person name="Riley R."/>
            <person name="Ohm R."/>
            <person name="Sun H."/>
            <person name="Tunlid A."/>
            <person name="Henrissat B."/>
            <person name="Grigoriev I.V."/>
            <person name="Hibbett D.S."/>
            <person name="Martin F."/>
        </authorList>
    </citation>
    <scope>NUCLEOTIDE SEQUENCE [LARGE SCALE GENOMIC DNA]</scope>
    <source>
        <strain evidence="4">Foug A</strain>
    </source>
</reference>
<dbReference type="OrthoDB" id="15433at2759"/>
<evidence type="ECO:0000259" key="2">
    <source>
        <dbReference type="Pfam" id="PF01648"/>
    </source>
</evidence>
<dbReference type="STRING" id="1036808.A0A0C3AUH9"/>
<gene>
    <name evidence="3" type="ORF">SCLCIDRAFT_104618</name>
</gene>
<evidence type="ECO:0000313" key="4">
    <source>
        <dbReference type="Proteomes" id="UP000053989"/>
    </source>
</evidence>
<name>A0A0C3AUH9_9AGAM</name>
<dbReference type="Proteomes" id="UP000053989">
    <property type="component" value="Unassembled WGS sequence"/>
</dbReference>
<dbReference type="SUPFAM" id="SSF56214">
    <property type="entry name" value="4'-phosphopantetheinyl transferase"/>
    <property type="match status" value="1"/>
</dbReference>
<evidence type="ECO:0000313" key="3">
    <source>
        <dbReference type="EMBL" id="KIM68597.1"/>
    </source>
</evidence>
<dbReference type="InParanoid" id="A0A0C3AUH9"/>